<comment type="similarity">
    <text evidence="4">Belongs to the phosphohexose mutase family.</text>
</comment>
<evidence type="ECO:0000256" key="7">
    <source>
        <dbReference type="ARBA" id="ARBA00022723"/>
    </source>
</evidence>
<dbReference type="Proteomes" id="UP000004263">
    <property type="component" value="Unassembled WGS sequence"/>
</dbReference>
<evidence type="ECO:0000256" key="8">
    <source>
        <dbReference type="ARBA" id="ARBA00022842"/>
    </source>
</evidence>
<evidence type="ECO:0000256" key="4">
    <source>
        <dbReference type="ARBA" id="ARBA00010231"/>
    </source>
</evidence>
<evidence type="ECO:0000256" key="2">
    <source>
        <dbReference type="ARBA" id="ARBA00001946"/>
    </source>
</evidence>
<comment type="caution">
    <text evidence="14">The sequence shown here is derived from an EMBL/GenBank/DDBJ whole genome shotgun (WGS) entry which is preliminary data.</text>
</comment>
<dbReference type="Pfam" id="PF02880">
    <property type="entry name" value="PGM_PMM_III"/>
    <property type="match status" value="1"/>
</dbReference>
<keyword evidence="8" id="KW-0460">Magnesium</keyword>
<feature type="domain" description="Alpha-D-phosphohexomutase alpha/beta/alpha" evidence="13">
    <location>
        <begin position="255"/>
        <end position="367"/>
    </location>
</feature>
<dbReference type="AlphaFoldDB" id="Q1N4C6"/>
<keyword evidence="7" id="KW-0479">Metal-binding</keyword>
<evidence type="ECO:0000313" key="14">
    <source>
        <dbReference type="EMBL" id="EAT12939.1"/>
    </source>
</evidence>
<gene>
    <name evidence="14" type="ORF">RED65_14622</name>
</gene>
<proteinExistence type="inferred from homology"/>
<dbReference type="GO" id="GO:0046872">
    <property type="term" value="F:metal ion binding"/>
    <property type="evidence" value="ECO:0007669"/>
    <property type="project" value="UniProtKB-KW"/>
</dbReference>
<dbReference type="InterPro" id="IPR016055">
    <property type="entry name" value="A-D-PHexomutase_a/b/a-I/II/III"/>
</dbReference>
<comment type="pathway">
    <text evidence="3">Nucleotide-sugar biosynthesis; GDP-alpha-D-mannose biosynthesis; alpha-D-mannose 1-phosphate from D-fructose 6-phosphate: step 2/2.</text>
</comment>
<evidence type="ECO:0000259" key="13">
    <source>
        <dbReference type="Pfam" id="PF02880"/>
    </source>
</evidence>
<dbReference type="EMBL" id="AAQH01000003">
    <property type="protein sequence ID" value="EAT12939.1"/>
    <property type="molecule type" value="Genomic_DNA"/>
</dbReference>
<evidence type="ECO:0000259" key="11">
    <source>
        <dbReference type="Pfam" id="PF02878"/>
    </source>
</evidence>
<protein>
    <recommendedName>
        <fullName evidence="5">phosphomannomutase</fullName>
        <ecNumber evidence="5">5.4.2.8</ecNumber>
    </recommendedName>
</protein>
<comment type="cofactor">
    <cofactor evidence="2">
        <name>Mg(2+)</name>
        <dbReference type="ChEBI" id="CHEBI:18420"/>
    </cofactor>
</comment>
<evidence type="ECO:0000256" key="5">
    <source>
        <dbReference type="ARBA" id="ARBA00012730"/>
    </source>
</evidence>
<dbReference type="InterPro" id="IPR005841">
    <property type="entry name" value="Alpha-D-phosphohexomutase_SF"/>
</dbReference>
<dbReference type="Pfam" id="PF02879">
    <property type="entry name" value="PGM_PMM_II"/>
    <property type="match status" value="1"/>
</dbReference>
<keyword evidence="9" id="KW-0413">Isomerase</keyword>
<dbReference type="PRINTS" id="PR00509">
    <property type="entry name" value="PGMPMM"/>
</dbReference>
<dbReference type="STRING" id="207949.RED65_14622"/>
<dbReference type="SUPFAM" id="SSF55957">
    <property type="entry name" value="Phosphoglucomutase, C-terminal domain"/>
    <property type="match status" value="1"/>
</dbReference>
<dbReference type="HOGENOM" id="CLU_016950_9_1_6"/>
<accession>Q1N4C6</accession>
<dbReference type="SUPFAM" id="SSF53738">
    <property type="entry name" value="Phosphoglucomutase, first 3 domains"/>
    <property type="match status" value="3"/>
</dbReference>
<organism evidence="14 15">
    <name type="scientific">Bermanella marisrubri</name>
    <dbReference type="NCBI Taxonomy" id="207949"/>
    <lineage>
        <taxon>Bacteria</taxon>
        <taxon>Pseudomonadati</taxon>
        <taxon>Pseudomonadota</taxon>
        <taxon>Gammaproteobacteria</taxon>
        <taxon>Oceanospirillales</taxon>
        <taxon>Oceanospirillaceae</taxon>
        <taxon>Bermanella</taxon>
    </lineage>
</organism>
<dbReference type="CDD" id="cd03089">
    <property type="entry name" value="PMM_PGM"/>
    <property type="match status" value="1"/>
</dbReference>
<dbReference type="InterPro" id="IPR005844">
    <property type="entry name" value="A-D-PHexomutase_a/b/a-I"/>
</dbReference>
<evidence type="ECO:0000313" key="15">
    <source>
        <dbReference type="Proteomes" id="UP000004263"/>
    </source>
</evidence>
<evidence type="ECO:0000256" key="6">
    <source>
        <dbReference type="ARBA" id="ARBA00022553"/>
    </source>
</evidence>
<sequence length="465" mass="51091">MLTVDKDIFREYDIRGQYPLQLNESTARLIGKALGSEILMAGQYKCYIAWDGRLSSPSLRDALVSGLASTGCHVKLIGACPTAVAFYSIKQNMESCAIITGSHNPKQDNGIKIAVAGKARSGEDIQVLLSRIQLGLFEQGLGLIEPAHQLMDEYLERITQGLKLKRPIRVVLDAGNGIGGPIAMQALEKLGVGITPIACNVDGEFPLHHPDPAKSKNLKWLQRAVLKEKADFGIALDGDADRIGVVDNKGEVVLPDRLSLLFVRDILSKQPGQTVLFDVKCTDLLIELTEQLGGHGKMIATGHTSMKRGIREDGAAFATELSGHIIFNDEHGIGVDDGIYAALRLCELASRLPDDLNTNLKQFPQTYSSEEIQVPVSAENKFSLMKMIQSHCFKEQDRNQVDGIRVRFYDQQKQAIGWALVRASNTTACLTLRTEAKGTDELNSIKHQLIKELTPYIQNIADYIS</sequence>
<feature type="domain" description="Alpha-D-phosphohexomutase C-terminal" evidence="10">
    <location>
        <begin position="416"/>
        <end position="450"/>
    </location>
</feature>
<evidence type="ECO:0000256" key="1">
    <source>
        <dbReference type="ARBA" id="ARBA00000586"/>
    </source>
</evidence>
<dbReference type="Pfam" id="PF00408">
    <property type="entry name" value="PGM_PMM_IV"/>
    <property type="match status" value="1"/>
</dbReference>
<evidence type="ECO:0000256" key="9">
    <source>
        <dbReference type="ARBA" id="ARBA00023235"/>
    </source>
</evidence>
<name>Q1N4C6_9GAMM</name>
<evidence type="ECO:0000259" key="12">
    <source>
        <dbReference type="Pfam" id="PF02879"/>
    </source>
</evidence>
<evidence type="ECO:0000256" key="3">
    <source>
        <dbReference type="ARBA" id="ARBA00004699"/>
    </source>
</evidence>
<feature type="domain" description="Alpha-D-phosphohexomutase alpha/beta/alpha" evidence="11">
    <location>
        <begin position="7"/>
        <end position="116"/>
    </location>
</feature>
<dbReference type="PANTHER" id="PTHR43771:SF2">
    <property type="entry name" value="PHOSPHOMANNOMUTASE_PHOSPHOGLUCOMUTASE"/>
    <property type="match status" value="1"/>
</dbReference>
<dbReference type="Gene3D" id="3.40.120.10">
    <property type="entry name" value="Alpha-D-Glucose-1,6-Bisphosphate, subunit A, domain 3"/>
    <property type="match status" value="3"/>
</dbReference>
<keyword evidence="6" id="KW-0597">Phosphoprotein</keyword>
<dbReference type="GO" id="GO:0005975">
    <property type="term" value="P:carbohydrate metabolic process"/>
    <property type="evidence" value="ECO:0007669"/>
    <property type="project" value="InterPro"/>
</dbReference>
<dbReference type="Pfam" id="PF02878">
    <property type="entry name" value="PGM_PMM_I"/>
    <property type="match status" value="1"/>
</dbReference>
<reference evidence="14 15" key="1">
    <citation type="submission" date="2006-03" db="EMBL/GenBank/DDBJ databases">
        <authorList>
            <person name="Pinhassi J."/>
            <person name="Pedros-Alio C."/>
            <person name="Ferriera S."/>
            <person name="Johnson J."/>
            <person name="Kravitz S."/>
            <person name="Halpern A."/>
            <person name="Remington K."/>
            <person name="Beeson K."/>
            <person name="Tran B."/>
            <person name="Rogers Y.-H."/>
            <person name="Friedman R."/>
            <person name="Venter J.C."/>
        </authorList>
    </citation>
    <scope>NUCLEOTIDE SEQUENCE [LARGE SCALE GENOMIC DNA]</scope>
    <source>
        <strain evidence="14 15">RED65</strain>
    </source>
</reference>
<evidence type="ECO:0000259" key="10">
    <source>
        <dbReference type="Pfam" id="PF00408"/>
    </source>
</evidence>
<feature type="domain" description="Alpha-D-phosphohexomutase alpha/beta/alpha" evidence="12">
    <location>
        <begin position="152"/>
        <end position="250"/>
    </location>
</feature>
<comment type="catalytic activity">
    <reaction evidence="1">
        <text>alpha-D-mannose 1-phosphate = D-mannose 6-phosphate</text>
        <dbReference type="Rhea" id="RHEA:11140"/>
        <dbReference type="ChEBI" id="CHEBI:58409"/>
        <dbReference type="ChEBI" id="CHEBI:58735"/>
        <dbReference type="EC" id="5.4.2.8"/>
    </reaction>
</comment>
<dbReference type="InterPro" id="IPR005846">
    <property type="entry name" value="A-D-PHexomutase_a/b/a-III"/>
</dbReference>
<dbReference type="Gene3D" id="3.30.310.50">
    <property type="entry name" value="Alpha-D-phosphohexomutase, C-terminal domain"/>
    <property type="match status" value="1"/>
</dbReference>
<dbReference type="EC" id="5.4.2.8" evidence="5"/>
<dbReference type="InterPro" id="IPR036900">
    <property type="entry name" value="A-D-PHexomutase_C_sf"/>
</dbReference>
<dbReference type="InterPro" id="IPR005845">
    <property type="entry name" value="A-D-PHexomutase_a/b/a-II"/>
</dbReference>
<dbReference type="GO" id="GO:0004615">
    <property type="term" value="F:phosphomannomutase activity"/>
    <property type="evidence" value="ECO:0007669"/>
    <property type="project" value="UniProtKB-EC"/>
</dbReference>
<dbReference type="PANTHER" id="PTHR43771">
    <property type="entry name" value="PHOSPHOMANNOMUTASE"/>
    <property type="match status" value="1"/>
</dbReference>
<keyword evidence="15" id="KW-1185">Reference proteome</keyword>
<dbReference type="RefSeq" id="WP_007018010.1">
    <property type="nucleotide sequence ID" value="NZ_CH724115.1"/>
</dbReference>
<dbReference type="InterPro" id="IPR005843">
    <property type="entry name" value="A-D-PHexomutase_C"/>
</dbReference>